<feature type="transmembrane region" description="Helical" evidence="1">
    <location>
        <begin position="143"/>
        <end position="160"/>
    </location>
</feature>
<dbReference type="Proteomes" id="UP000585905">
    <property type="component" value="Unassembled WGS sequence"/>
</dbReference>
<feature type="transmembrane region" description="Helical" evidence="1">
    <location>
        <begin position="397"/>
        <end position="416"/>
    </location>
</feature>
<evidence type="ECO:0000313" key="3">
    <source>
        <dbReference type="Proteomes" id="UP000585905"/>
    </source>
</evidence>
<comment type="caution">
    <text evidence="2">The sequence shown here is derived from an EMBL/GenBank/DDBJ whole genome shotgun (WGS) entry which is preliminary data.</text>
</comment>
<name>A0A839ECG8_9MICO</name>
<feature type="transmembrane region" description="Helical" evidence="1">
    <location>
        <begin position="213"/>
        <end position="231"/>
    </location>
</feature>
<proteinExistence type="predicted"/>
<dbReference type="EMBL" id="JACGWX010000004">
    <property type="protein sequence ID" value="MBA8848142.1"/>
    <property type="molecule type" value="Genomic_DNA"/>
</dbReference>
<feature type="transmembrane region" description="Helical" evidence="1">
    <location>
        <begin position="191"/>
        <end position="207"/>
    </location>
</feature>
<sequence>MKNRVWTLARIGLLLAISAPLLALNYLGTADSLGAAGWQRDSESLVLAKVQEQAFQTDTSPWGLLIATPDQLAPYEDLLAEEEGNSNFRPYLSQIGVAGHFFSWAYDLPACDSVACLRALSGSLTALAFVLLTVGLARISQPLLAYIFFVVAITSPWLVAAAPNLYWIPWSWILPTLAAILLTMWSARPRLRIVAAIALFAAFALRFAAGYEFITTITLMAASVPILSLILARGRFFGDLRRALRFCALIIGLALGSFALVLLGHSALRGRGDISAGIRDIYVNDVLRRTYGASDSFPEVYARSLDAHPLLVLAKYLLDWDTDLQSFDLGTPLTVHLPGSAFWILVIAVMAIVLRRWHASHQKTSRDAWLLGISFAISASWYFLAKGHSYIHTHINFVLWYLPFVPVLWFIVIDFLSEGRRRLVRTPGETSPANDYR</sequence>
<keyword evidence="3" id="KW-1185">Reference proteome</keyword>
<dbReference type="AlphaFoldDB" id="A0A839ECG8"/>
<keyword evidence="1" id="KW-0812">Transmembrane</keyword>
<keyword evidence="1" id="KW-1133">Transmembrane helix</keyword>
<feature type="transmembrane region" description="Helical" evidence="1">
    <location>
        <begin position="335"/>
        <end position="355"/>
    </location>
</feature>
<reference evidence="2 3" key="1">
    <citation type="submission" date="2020-07" db="EMBL/GenBank/DDBJ databases">
        <title>Sequencing the genomes of 1000 actinobacteria strains.</title>
        <authorList>
            <person name="Klenk H.-P."/>
        </authorList>
    </citation>
    <scope>NUCLEOTIDE SEQUENCE [LARGE SCALE GENOMIC DNA]</scope>
    <source>
        <strain evidence="2 3">DSM 19663</strain>
    </source>
</reference>
<feature type="transmembrane region" description="Helical" evidence="1">
    <location>
        <begin position="243"/>
        <end position="263"/>
    </location>
</feature>
<organism evidence="2 3">
    <name type="scientific">Microcella alkalica</name>
    <dbReference type="NCBI Taxonomy" id="355930"/>
    <lineage>
        <taxon>Bacteria</taxon>
        <taxon>Bacillati</taxon>
        <taxon>Actinomycetota</taxon>
        <taxon>Actinomycetes</taxon>
        <taxon>Micrococcales</taxon>
        <taxon>Microbacteriaceae</taxon>
        <taxon>Microcella</taxon>
    </lineage>
</organism>
<feature type="transmembrane region" description="Helical" evidence="1">
    <location>
        <begin position="166"/>
        <end position="184"/>
    </location>
</feature>
<evidence type="ECO:0008006" key="4">
    <source>
        <dbReference type="Google" id="ProtNLM"/>
    </source>
</evidence>
<dbReference type="RefSeq" id="WP_182490954.1">
    <property type="nucleotide sequence ID" value="NZ_BAAAOV010000016.1"/>
</dbReference>
<feature type="transmembrane region" description="Helical" evidence="1">
    <location>
        <begin position="117"/>
        <end position="136"/>
    </location>
</feature>
<evidence type="ECO:0000313" key="2">
    <source>
        <dbReference type="EMBL" id="MBA8848142.1"/>
    </source>
</evidence>
<feature type="transmembrane region" description="Helical" evidence="1">
    <location>
        <begin position="367"/>
        <end position="385"/>
    </location>
</feature>
<accession>A0A839ECG8</accession>
<protein>
    <recommendedName>
        <fullName evidence="4">Glycosyltransferase RgtA/B/C/D-like domain-containing protein</fullName>
    </recommendedName>
</protein>
<gene>
    <name evidence="2" type="ORF">FHX53_001741</name>
</gene>
<keyword evidence="1" id="KW-0472">Membrane</keyword>
<evidence type="ECO:0000256" key="1">
    <source>
        <dbReference type="SAM" id="Phobius"/>
    </source>
</evidence>